<evidence type="ECO:0000313" key="2">
    <source>
        <dbReference type="Proteomes" id="UP000289316"/>
    </source>
</evidence>
<organism evidence="1 2">
    <name type="scientific">Ligilactobacillus murinus</name>
    <dbReference type="NCBI Taxonomy" id="1622"/>
    <lineage>
        <taxon>Bacteria</taxon>
        <taxon>Bacillati</taxon>
        <taxon>Bacillota</taxon>
        <taxon>Bacilli</taxon>
        <taxon>Lactobacillales</taxon>
        <taxon>Lactobacillaceae</taxon>
        <taxon>Ligilactobacillus</taxon>
    </lineage>
</organism>
<accession>A0A4Q2A6E2</accession>
<proteinExistence type="predicted"/>
<evidence type="ECO:0000313" key="1">
    <source>
        <dbReference type="EMBL" id="RXV64251.1"/>
    </source>
</evidence>
<dbReference type="AlphaFoldDB" id="A0A4Q2A6E2"/>
<dbReference type="EMBL" id="QZFR01000121">
    <property type="protein sequence ID" value="RXV64251.1"/>
    <property type="molecule type" value="Genomic_DNA"/>
</dbReference>
<dbReference type="Proteomes" id="UP000289316">
    <property type="component" value="Unassembled WGS sequence"/>
</dbReference>
<sequence length="205" mass="22491">MAIETWDSPYIVIWLCLSILAVVLLFGVRGYSDKVSGLEAAGYGMLIIILSGLNGAALGQYMYDDEAKYDVLGVLGNTLGLSGSLLISGFILLIFYRYRVVKHPEEIIVKNGDIEISGSYLLSSLSIILWLGIMLGGIGVGHIVMGLVGDREGLLIASTVLIPIVIAIWLMTKYSKWMFKYIVWVLRRKGLLQVVDDGSKSKDID</sequence>
<dbReference type="OrthoDB" id="9939286at2"/>
<dbReference type="RefSeq" id="WP_119448608.1">
    <property type="nucleotide sequence ID" value="NZ_CP140606.1"/>
</dbReference>
<name>A0A4Q2A6E2_9LACO</name>
<gene>
    <name evidence="1" type="ORF">D6C19_10845</name>
</gene>
<comment type="caution">
    <text evidence="1">The sequence shown here is derived from an EMBL/GenBank/DDBJ whole genome shotgun (WGS) entry which is preliminary data.</text>
</comment>
<protein>
    <submittedName>
        <fullName evidence="1">Uncharacterized protein</fullName>
    </submittedName>
</protein>
<reference evidence="1 2" key="1">
    <citation type="submission" date="2018-09" db="EMBL/GenBank/DDBJ databases">
        <title>Murine metabolic-syndrome-specific gut microbial biobank.</title>
        <authorList>
            <person name="Liu C."/>
        </authorList>
    </citation>
    <scope>NUCLEOTIDE SEQUENCE [LARGE SCALE GENOMIC DNA]</scope>
    <source>
        <strain evidence="1 2">C-30</strain>
    </source>
</reference>